<protein>
    <submittedName>
        <fullName evidence="5">Uncharacterized protein</fullName>
    </submittedName>
</protein>
<dbReference type="PROSITE" id="PS51477">
    <property type="entry name" value="PAH"/>
    <property type="match status" value="1"/>
</dbReference>
<dbReference type="Gene3D" id="1.20.1160.11">
    <property type="entry name" value="Paired amphipathic helix"/>
    <property type="match status" value="2"/>
</dbReference>
<dbReference type="InterPro" id="IPR003822">
    <property type="entry name" value="PAH"/>
</dbReference>
<dbReference type="PANTHER" id="PTHR12346">
    <property type="entry name" value="SIN3B-RELATED"/>
    <property type="match status" value="1"/>
</dbReference>
<comment type="subcellular location">
    <subcellularLocation>
        <location evidence="1 4">Nucleus</location>
    </subcellularLocation>
</comment>
<proteinExistence type="predicted"/>
<dbReference type="Pfam" id="PF02671">
    <property type="entry name" value="PAH"/>
    <property type="match status" value="2"/>
</dbReference>
<dbReference type="Proteomes" id="UP000815677">
    <property type="component" value="Unassembled WGS sequence"/>
</dbReference>
<keyword evidence="3 4" id="KW-0539">Nucleus</keyword>
<sequence>MPASLNVGDALSFLDAIKKECVAHDEPHVYNEFLDIMKEFQGKAIDTPTTIERVERLFDGYPELFEKFKVFVPNFESGNNDDTTMRSQAESQSIADWDLDLHDQDAVVVAYLKALSLKDEVAAQPERQAALLETIRACEDKRINTHGVAQRATELFQGHDDLIVQFNSLLIASDRIPRVGSKAVSSL</sequence>
<organism evidence="5 6">
    <name type="scientific">Mycena chlorophos</name>
    <name type="common">Agaric fungus</name>
    <name type="synonym">Agaricus chlorophos</name>
    <dbReference type="NCBI Taxonomy" id="658473"/>
    <lineage>
        <taxon>Eukaryota</taxon>
        <taxon>Fungi</taxon>
        <taxon>Dikarya</taxon>
        <taxon>Basidiomycota</taxon>
        <taxon>Agaricomycotina</taxon>
        <taxon>Agaricomycetes</taxon>
        <taxon>Agaricomycetidae</taxon>
        <taxon>Agaricales</taxon>
        <taxon>Marasmiineae</taxon>
        <taxon>Mycenaceae</taxon>
        <taxon>Mycena</taxon>
    </lineage>
</organism>
<dbReference type="InterPro" id="IPR036600">
    <property type="entry name" value="PAH_sf"/>
</dbReference>
<evidence type="ECO:0000313" key="5">
    <source>
        <dbReference type="EMBL" id="GAT51379.1"/>
    </source>
</evidence>
<evidence type="ECO:0000313" key="6">
    <source>
        <dbReference type="Proteomes" id="UP000815677"/>
    </source>
</evidence>
<evidence type="ECO:0000256" key="4">
    <source>
        <dbReference type="PROSITE-ProRule" id="PRU00810"/>
    </source>
</evidence>
<keyword evidence="2" id="KW-0678">Repressor</keyword>
<name>A0ABQ0LJS3_MYCCL</name>
<dbReference type="EMBL" id="DF847196">
    <property type="protein sequence ID" value="GAT51379.1"/>
    <property type="molecule type" value="Genomic_DNA"/>
</dbReference>
<evidence type="ECO:0000256" key="3">
    <source>
        <dbReference type="ARBA" id="ARBA00023242"/>
    </source>
</evidence>
<dbReference type="InterPro" id="IPR039774">
    <property type="entry name" value="Sin3-like"/>
</dbReference>
<reference evidence="5" key="1">
    <citation type="submission" date="2014-09" db="EMBL/GenBank/DDBJ databases">
        <title>Genome sequence of the luminous mushroom Mycena chlorophos for searching fungal bioluminescence genes.</title>
        <authorList>
            <person name="Tanaka Y."/>
            <person name="Kasuga D."/>
            <person name="Oba Y."/>
            <person name="Hase S."/>
            <person name="Sato K."/>
            <person name="Oba Y."/>
            <person name="Sakakibara Y."/>
        </authorList>
    </citation>
    <scope>NUCLEOTIDE SEQUENCE</scope>
</reference>
<accession>A0ABQ0LJS3</accession>
<keyword evidence="6" id="KW-1185">Reference proteome</keyword>
<dbReference type="SUPFAM" id="SSF47762">
    <property type="entry name" value="PAH2 domain"/>
    <property type="match status" value="2"/>
</dbReference>
<dbReference type="PANTHER" id="PTHR12346:SF0">
    <property type="entry name" value="SIN3A, ISOFORM G"/>
    <property type="match status" value="1"/>
</dbReference>
<gene>
    <name evidence="5" type="ORF">MCHLO_08525</name>
</gene>
<evidence type="ECO:0000256" key="1">
    <source>
        <dbReference type="ARBA" id="ARBA00004123"/>
    </source>
</evidence>
<evidence type="ECO:0000256" key="2">
    <source>
        <dbReference type="ARBA" id="ARBA00022491"/>
    </source>
</evidence>